<dbReference type="Proteomes" id="UP000283992">
    <property type="component" value="Unassembled WGS sequence"/>
</dbReference>
<comment type="caution">
    <text evidence="2">The sequence shown here is derived from an EMBL/GenBank/DDBJ whole genome shotgun (WGS) entry which is preliminary data.</text>
</comment>
<dbReference type="AlphaFoldDB" id="A0A8B3BVK8"/>
<proteinExistence type="predicted"/>
<keyword evidence="2" id="KW-0808">Transferase</keyword>
<dbReference type="RefSeq" id="WP_118341389.1">
    <property type="nucleotide sequence ID" value="NZ_QRLN01000005.1"/>
</dbReference>
<dbReference type="Pfam" id="PF00534">
    <property type="entry name" value="Glycos_transf_1"/>
    <property type="match status" value="1"/>
</dbReference>
<accession>A0A8B3BVK8</accession>
<evidence type="ECO:0000313" key="2">
    <source>
        <dbReference type="EMBL" id="RHJ14478.1"/>
    </source>
</evidence>
<evidence type="ECO:0000259" key="1">
    <source>
        <dbReference type="Pfam" id="PF00534"/>
    </source>
</evidence>
<sequence>MKILVVFVEPMLYGMDLIHEVYERTSHQFQYIYCTNKLTGRDDITLPVNSYVCSGNNWERKKQVVDIFKSFAPEFVIINGYVGTEQVVSIRWCQQHKIPYAIETDTPLHIPENKVKAVAKKCFLRTLLKNELCYGFPGGTVQKDNLVYYGISEEKNIIMPMSVSESRIRKVYENLPKKEEIKKSYGLTDKFVFLFVGRLDPVKNVNLLIQAYKKLKEDYKKSALVIVGDGSETEILKKMAEKIEDIFFMGYQVFPKLVDFYKMSDAFVLPSNYEPWGLVVNEAMITGLPVIVSDVVGCRIDLVNENTGCCFRNNDVNSLYNGLLKIYNNHLIDYRLETRKKIQSWNYETYLKQFNEATNYVENKNN</sequence>
<dbReference type="CDD" id="cd03801">
    <property type="entry name" value="GT4_PimA-like"/>
    <property type="match status" value="1"/>
</dbReference>
<dbReference type="EMBL" id="QRLN01000005">
    <property type="protein sequence ID" value="RHJ14478.1"/>
    <property type="molecule type" value="Genomic_DNA"/>
</dbReference>
<dbReference type="PANTHER" id="PTHR12526">
    <property type="entry name" value="GLYCOSYLTRANSFERASE"/>
    <property type="match status" value="1"/>
</dbReference>
<dbReference type="Gene3D" id="3.40.50.2000">
    <property type="entry name" value="Glycogen Phosphorylase B"/>
    <property type="match status" value="2"/>
</dbReference>
<protein>
    <submittedName>
        <fullName evidence="2">Glycosyltransferase</fullName>
    </submittedName>
</protein>
<name>A0A8B3BVK8_MEDGN</name>
<dbReference type="GO" id="GO:0016757">
    <property type="term" value="F:glycosyltransferase activity"/>
    <property type="evidence" value="ECO:0007669"/>
    <property type="project" value="InterPro"/>
</dbReference>
<feature type="domain" description="Glycosyl transferase family 1" evidence="1">
    <location>
        <begin position="178"/>
        <end position="340"/>
    </location>
</feature>
<gene>
    <name evidence="2" type="ORF">DW142_05095</name>
</gene>
<evidence type="ECO:0000313" key="3">
    <source>
        <dbReference type="Proteomes" id="UP000283992"/>
    </source>
</evidence>
<dbReference type="InterPro" id="IPR001296">
    <property type="entry name" value="Glyco_trans_1"/>
</dbReference>
<dbReference type="SUPFAM" id="SSF53756">
    <property type="entry name" value="UDP-Glycosyltransferase/glycogen phosphorylase"/>
    <property type="match status" value="1"/>
</dbReference>
<reference evidence="2 3" key="1">
    <citation type="submission" date="2018-08" db="EMBL/GenBank/DDBJ databases">
        <title>A genome reference for cultivated species of the human gut microbiota.</title>
        <authorList>
            <person name="Zou Y."/>
            <person name="Xue W."/>
            <person name="Luo G."/>
        </authorList>
    </citation>
    <scope>NUCLEOTIDE SEQUENCE [LARGE SCALE GENOMIC DNA]</scope>
    <source>
        <strain evidence="2 3">AM12-54</strain>
    </source>
</reference>
<organism evidence="2 3">
    <name type="scientific">Mediterraneibacter gnavus</name>
    <name type="common">Ruminococcus gnavus</name>
    <dbReference type="NCBI Taxonomy" id="33038"/>
    <lineage>
        <taxon>Bacteria</taxon>
        <taxon>Bacillati</taxon>
        <taxon>Bacillota</taxon>
        <taxon>Clostridia</taxon>
        <taxon>Lachnospirales</taxon>
        <taxon>Lachnospiraceae</taxon>
        <taxon>Mediterraneibacter</taxon>
    </lineage>
</organism>